<feature type="domain" description="Alpha-2-macroglobulin bait region" evidence="3">
    <location>
        <begin position="1258"/>
        <end position="1398"/>
    </location>
</feature>
<sequence>MAIDFKNLFTKKRIFFASVLLAAFAGGLALYLRNQKIFRTEYFEVYRLVPEKISQSAAIPIYLPSGVESGYGQSHIKLEPPLMGQWISAGKNNTQFVFNFLATIKRPEEKEVIYFKPSEDLKLNRYYKVTLTMADGSLLAEDFLAVENPAIVAIFPNKDTEAPENSEITIVFNRPMVPLTTLGYLEEKDVPVEITPHTEGRFKWITTRNLQFIPKERLIRSSLYEITIKPGLISTDGLPVAAASSSFITRRLRYTGFTEGTIVYNQPLAIHFNQPVDLEKTKKEIILRDETIGKEVPFIAEYKKAGSEEGFPEEPQNENGPVGFLKKAKSFLSNPLKFRASLTILPDTKEKADKTVVYIYNEKDRFGREKFWDFDHRYYLEVRKVYPDEGSIILDEVRQISLSAAGIIKEIKAESARTFYSQPDFFDPQGTLLVRFYEEINLDKSKIEIPKNKSVVYGEKCAEDQGYYSEEDCRKTIDKKTLRISFRQGEIGIGEKFTIVFDKIVNAEGITVNNEPISSGISVYPQFRVLRTFPEDKADNASVSEIVICSNTPLLVPDKKDYKTRIVSSVDYEISYWSASYRVEQRYPEQKCELGEFNATIYYGLMPKTRYSLELYLEDVFGQKYSGLRQFSTGEMPSEYLAFYHLQRIKDNVTSPAKTKLTYAVQNMEYVNLEICQLSARNFLSFSQKSPSSFDRLNAAAFCQKVVEDKIDLPRRYWGKNYFKVDIKDYFPDPVGHYILTFSNPNYQEEYWKRETNGKAEEKQRPLYERTYLTVTNLAVAEKRITPQTYFWAGEAALSAEELKDLNNLYWVTDIAALAPIRDAKVTLYRNNAAREIEFDSSFTTNSGGIAFTKIIGNLAGVIITKGNDSTIISSWQNSLNRTDQAASARRVYLYTDKPIYRPGEEVFIKGLYRLGYDGNYEIFTDKPVTLKIRNPRYEEIFNRDLGMSDFGTFNTSFLLDKNAPLGTYAVCSSYNCAYFDLLEYEPAAFEVKVKSDKDEYISKDTANLDVEATYYFGVPVEDGEVYYTVSTQNYYFDRYADGYFRFTPFEDYYWLSSHYGEKFILRGKTSLSNGKARISQLLDLEQLFPKEEERKSKIVVFDITITNPQGRSVSSQKSFLLHAGEFYLGLTTDKWFVGKEEPFDLKVKSVNTKGEKLSVKNIDLNLYRVRWDYLKRQEASGGFFYKWEKKRDLIEHYCFDTTAEGDYLQKLKISKEGEYEAEALARDSRGNLVRSIDNIYVYGEGEVSVRPTQNTELEIVPEKTKLNVGDEGTIIIKSPYKTAKALISIERGKVFEYAVKEIEGNFYKFSFPVKEEYLPNVFVSVLLQSAGPEIKFGQTEFNINTRTKELDIVVKSNKTRYLPGEEVVLDISIKDWQGKAVPTELSVAVVDLSVLALKGNPKKDPLVFFYGGFPLTVSTASNLKNILKETEISTKGGGGAMEAGKLARKARGVFRETAFWQAVVKTDVQGQAQLKFILPDNLTTWQTETIGLTKDTKLGVAYQEFMSRKDLMVVALKPRFAVPGDTFSVGAKVFNQTNKSQNLTVSFASPTLILKEKAANKEIKLEAGKTDTVYFGLEAPFAAEEGSHSFTLSAKNEALEDTVTQSISITPNNTYETTATANYTSDAVAKEYVFLPSGVIKEKGSLTINSSATLAVFLSDGLNYLLGYPYGCTEQISSQLNALAIVKRGLNVPNLADKFKLKKIKDSSGKEYTLEEIVEIGLAKLYNNQQYSGGFSFWENTPSSFYATLSAVETLHNLSLTGFQINQEALKKGAAYLYQQITTDSLLYSDRNNVILAAYVLSRVPAYAGKPELEQKIREIVADDLFINEKISNAGLAYLAILMKSKEEENLRQKVFGILENRIDVDSRGAFLEPNQNFLWYYYETTVKDTALYLKALAISQRENPLVDKLIRWLLNSRERDGAWSSTNNTLAVVDAFTDFLSWKQETESDFALKIQLNEKTPEEFHFEPSTILEQRRQETPLKELALDKNNLVKFSKTNNNKLENSFYYDLALKYYLPAEKIPPRDEGFSISRAFYGLEDKENKKPLKEAVPGEVLRVHLEITVPKSRRFVIVEDYIPAGMEIVNLDLATEQKSLRLQEKELTGRELFLQHKELYDDRAFLFTENIGPGVYEFDYFVRALTKGKFTHLPARVYEMYFPETFGRTNGGYFTIK</sequence>
<dbReference type="EMBL" id="PEYE01000010">
    <property type="protein sequence ID" value="PIS39046.1"/>
    <property type="molecule type" value="Genomic_DNA"/>
</dbReference>
<evidence type="ECO:0000256" key="2">
    <source>
        <dbReference type="ARBA" id="ARBA00022729"/>
    </source>
</evidence>
<dbReference type="Pfam" id="PF07703">
    <property type="entry name" value="A2M_BRD"/>
    <property type="match status" value="1"/>
</dbReference>
<proteinExistence type="inferred from homology"/>
<dbReference type="Pfam" id="PF17962">
    <property type="entry name" value="bMG6"/>
    <property type="match status" value="1"/>
</dbReference>
<dbReference type="SMART" id="SM01359">
    <property type="entry name" value="A2M_N_2"/>
    <property type="match status" value="1"/>
</dbReference>
<organism evidence="5 6">
    <name type="scientific">Candidatus Nealsonbacteria bacterium CG08_land_8_20_14_0_20_43_11</name>
    <dbReference type="NCBI Taxonomy" id="1974706"/>
    <lineage>
        <taxon>Bacteria</taxon>
        <taxon>Candidatus Nealsoniibacteriota</taxon>
    </lineage>
</organism>
<dbReference type="PANTHER" id="PTHR40094:SF1">
    <property type="entry name" value="UBIQUITIN DOMAIN-CONTAINING PROTEIN"/>
    <property type="match status" value="1"/>
</dbReference>
<protein>
    <recommendedName>
        <fullName evidence="7">Alpha-2-macroglobulin domain-containing protein</fullName>
    </recommendedName>
</protein>
<dbReference type="InterPro" id="IPR041462">
    <property type="entry name" value="Bact_A2M_MG6"/>
</dbReference>
<evidence type="ECO:0000313" key="6">
    <source>
        <dbReference type="Proteomes" id="UP000229390"/>
    </source>
</evidence>
<evidence type="ECO:0000256" key="1">
    <source>
        <dbReference type="ARBA" id="ARBA00010556"/>
    </source>
</evidence>
<dbReference type="InterPro" id="IPR051802">
    <property type="entry name" value="YfhM-like"/>
</dbReference>
<name>A0A2M6T1S0_9BACT</name>
<feature type="domain" description="Alpha-2-macroglobulin" evidence="4">
    <location>
        <begin position="1458"/>
        <end position="1548"/>
    </location>
</feature>
<gene>
    <name evidence="5" type="ORF">COT34_00575</name>
</gene>
<dbReference type="InterPro" id="IPR032812">
    <property type="entry name" value="SbsA_Ig"/>
</dbReference>
<comment type="similarity">
    <text evidence="1">Belongs to the protease inhibitor I39 (alpha-2-macroglobulin) family. Bacterial alpha-2-macroglobulin subfamily.</text>
</comment>
<dbReference type="SUPFAM" id="SSF48239">
    <property type="entry name" value="Terpenoid cyclases/Protein prenyltransferases"/>
    <property type="match status" value="1"/>
</dbReference>
<comment type="caution">
    <text evidence="5">The sequence shown here is derived from an EMBL/GenBank/DDBJ whole genome shotgun (WGS) entry which is preliminary data.</text>
</comment>
<dbReference type="Pfam" id="PF13205">
    <property type="entry name" value="Big_5"/>
    <property type="match status" value="1"/>
</dbReference>
<dbReference type="Proteomes" id="UP000229390">
    <property type="component" value="Unassembled WGS sequence"/>
</dbReference>
<dbReference type="Gene3D" id="2.60.40.3710">
    <property type="match status" value="1"/>
</dbReference>
<dbReference type="Gene3D" id="2.60.40.1930">
    <property type="match status" value="1"/>
</dbReference>
<dbReference type="InterPro" id="IPR041246">
    <property type="entry name" value="Bact_MG10"/>
</dbReference>
<dbReference type="Pfam" id="PF01835">
    <property type="entry name" value="MG2"/>
    <property type="match status" value="1"/>
</dbReference>
<evidence type="ECO:0000259" key="3">
    <source>
        <dbReference type="SMART" id="SM01359"/>
    </source>
</evidence>
<dbReference type="Pfam" id="PF17973">
    <property type="entry name" value="bMG10"/>
    <property type="match status" value="1"/>
</dbReference>
<evidence type="ECO:0008006" key="7">
    <source>
        <dbReference type="Google" id="ProtNLM"/>
    </source>
</evidence>
<dbReference type="InterPro" id="IPR001599">
    <property type="entry name" value="Macroglobln_a2"/>
</dbReference>
<reference evidence="6" key="1">
    <citation type="submission" date="2017-09" db="EMBL/GenBank/DDBJ databases">
        <title>Depth-based differentiation of microbial function through sediment-hosted aquifers and enrichment of novel symbionts in the deep terrestrial subsurface.</title>
        <authorList>
            <person name="Probst A.J."/>
            <person name="Ladd B."/>
            <person name="Jarett J.K."/>
            <person name="Geller-Mcgrath D.E."/>
            <person name="Sieber C.M.K."/>
            <person name="Emerson J.B."/>
            <person name="Anantharaman K."/>
            <person name="Thomas B.C."/>
            <person name="Malmstrom R."/>
            <person name="Stieglmeier M."/>
            <person name="Klingl A."/>
            <person name="Woyke T."/>
            <person name="Ryan C.M."/>
            <person name="Banfield J.F."/>
        </authorList>
    </citation>
    <scope>NUCLEOTIDE SEQUENCE [LARGE SCALE GENOMIC DNA]</scope>
</reference>
<accession>A0A2M6T1S0</accession>
<keyword evidence="2" id="KW-0732">Signal</keyword>
<dbReference type="InterPro" id="IPR011625">
    <property type="entry name" value="A2M_N_BRD"/>
</dbReference>
<evidence type="ECO:0000259" key="4">
    <source>
        <dbReference type="SMART" id="SM01360"/>
    </source>
</evidence>
<dbReference type="InterPro" id="IPR002890">
    <property type="entry name" value="MG2"/>
</dbReference>
<dbReference type="Pfam" id="PF00207">
    <property type="entry name" value="A2M"/>
    <property type="match status" value="1"/>
</dbReference>
<dbReference type="SMART" id="SM01360">
    <property type="entry name" value="A2M"/>
    <property type="match status" value="1"/>
</dbReference>
<dbReference type="InterPro" id="IPR008930">
    <property type="entry name" value="Terpenoid_cyclase/PrenylTrfase"/>
</dbReference>
<evidence type="ECO:0000313" key="5">
    <source>
        <dbReference type="EMBL" id="PIS39046.1"/>
    </source>
</evidence>
<dbReference type="InterPro" id="IPR047565">
    <property type="entry name" value="Alpha-macroglob_thiol-ester_cl"/>
</dbReference>
<dbReference type="GO" id="GO:0004866">
    <property type="term" value="F:endopeptidase inhibitor activity"/>
    <property type="evidence" value="ECO:0007669"/>
    <property type="project" value="InterPro"/>
</dbReference>
<dbReference type="Gene3D" id="1.50.10.20">
    <property type="match status" value="1"/>
</dbReference>
<dbReference type="PANTHER" id="PTHR40094">
    <property type="entry name" value="ALPHA-2-MACROGLOBULIN HOMOLOG"/>
    <property type="match status" value="1"/>
</dbReference>
<dbReference type="SMART" id="SM01419">
    <property type="entry name" value="Thiol-ester_cl"/>
    <property type="match status" value="1"/>
</dbReference>
<dbReference type="Gene3D" id="2.20.130.20">
    <property type="match status" value="1"/>
</dbReference>
<dbReference type="CDD" id="cd02891">
    <property type="entry name" value="A2M_like"/>
    <property type="match status" value="1"/>
</dbReference>